<evidence type="ECO:0000313" key="1">
    <source>
        <dbReference type="EMBL" id="HJF87658.1"/>
    </source>
</evidence>
<dbReference type="Proteomes" id="UP000747013">
    <property type="component" value="Unassembled WGS sequence"/>
</dbReference>
<reference evidence="1" key="1">
    <citation type="journal article" date="2021" name="PeerJ">
        <title>Extensive microbial diversity within the chicken gut microbiome revealed by metagenomics and culture.</title>
        <authorList>
            <person name="Gilroy R."/>
            <person name="Ravi A."/>
            <person name="Getino M."/>
            <person name="Pursley I."/>
            <person name="Horton D.L."/>
            <person name="Alikhan N.F."/>
            <person name="Baker D."/>
            <person name="Gharbi K."/>
            <person name="Hall N."/>
            <person name="Watson M."/>
            <person name="Adriaenssens E.M."/>
            <person name="Foster-Nyarko E."/>
            <person name="Jarju S."/>
            <person name="Secka A."/>
            <person name="Antonio M."/>
            <person name="Oren A."/>
            <person name="Chaudhuri R.R."/>
            <person name="La Ragione R."/>
            <person name="Hildebrand F."/>
            <person name="Pallen M.J."/>
        </authorList>
    </citation>
    <scope>NUCLEOTIDE SEQUENCE</scope>
    <source>
        <strain evidence="1">7886</strain>
    </source>
</reference>
<protein>
    <submittedName>
        <fullName evidence="1">Uncharacterized protein</fullName>
    </submittedName>
</protein>
<evidence type="ECO:0000313" key="2">
    <source>
        <dbReference type="Proteomes" id="UP000747013"/>
    </source>
</evidence>
<gene>
    <name evidence="1" type="ORF">K8V88_09510</name>
</gene>
<name>A0A921LAB8_9LACO</name>
<dbReference type="EMBL" id="DYWC01000222">
    <property type="protein sequence ID" value="HJF87658.1"/>
    <property type="molecule type" value="Genomic_DNA"/>
</dbReference>
<accession>A0A921LAB8</accession>
<sequence length="66" mass="7565">LFFKLGSSIIPSSIAKKIWLERCGYDLEPLLRPKPGKVFKLDLSLGNKLPREISQLSQFSSLFRTR</sequence>
<dbReference type="AlphaFoldDB" id="A0A921LAB8"/>
<feature type="non-terminal residue" evidence="1">
    <location>
        <position position="1"/>
    </location>
</feature>
<organism evidence="1 2">
    <name type="scientific">Companilactobacillus farciminis</name>
    <dbReference type="NCBI Taxonomy" id="1612"/>
    <lineage>
        <taxon>Bacteria</taxon>
        <taxon>Bacillati</taxon>
        <taxon>Bacillota</taxon>
        <taxon>Bacilli</taxon>
        <taxon>Lactobacillales</taxon>
        <taxon>Lactobacillaceae</taxon>
        <taxon>Companilactobacillus</taxon>
    </lineage>
</organism>
<reference evidence="1" key="2">
    <citation type="submission" date="2021-09" db="EMBL/GenBank/DDBJ databases">
        <authorList>
            <person name="Gilroy R."/>
        </authorList>
    </citation>
    <scope>NUCLEOTIDE SEQUENCE</scope>
    <source>
        <strain evidence="1">7886</strain>
    </source>
</reference>
<comment type="caution">
    <text evidence="1">The sequence shown here is derived from an EMBL/GenBank/DDBJ whole genome shotgun (WGS) entry which is preliminary data.</text>
</comment>
<proteinExistence type="predicted"/>